<evidence type="ECO:0000256" key="2">
    <source>
        <dbReference type="ARBA" id="ARBA00022692"/>
    </source>
</evidence>
<dbReference type="InterPro" id="IPR013686">
    <property type="entry name" value="Polypept-transport_assoc_ShlB"/>
</dbReference>
<gene>
    <name evidence="6" type="ordered locus">Cyan7822_1924</name>
</gene>
<dbReference type="Gene3D" id="2.40.160.50">
    <property type="entry name" value="membrane protein fhac: a member of the omp85/tpsb transporter family"/>
    <property type="match status" value="1"/>
</dbReference>
<dbReference type="GO" id="GO:0008320">
    <property type="term" value="F:protein transmembrane transporter activity"/>
    <property type="evidence" value="ECO:0007669"/>
    <property type="project" value="TreeGrafter"/>
</dbReference>
<evidence type="ECO:0000313" key="6">
    <source>
        <dbReference type="EMBL" id="ADN13908.1"/>
    </source>
</evidence>
<dbReference type="OrthoDB" id="596066at2"/>
<protein>
    <submittedName>
        <fullName evidence="6">Polypeptide-transport-associated domain protein ShlB-type</fullName>
    </submittedName>
</protein>
<dbReference type="Gene3D" id="3.10.20.310">
    <property type="entry name" value="membrane protein fhac"/>
    <property type="match status" value="1"/>
</dbReference>
<dbReference type="STRING" id="497965.Cyan7822_1924"/>
<dbReference type="GO" id="GO:0098046">
    <property type="term" value="C:type V protein secretion system complex"/>
    <property type="evidence" value="ECO:0007669"/>
    <property type="project" value="TreeGrafter"/>
</dbReference>
<dbReference type="PANTHER" id="PTHR34597:SF3">
    <property type="entry name" value="OUTER MEMBRANE TRANSPORTER CDIB"/>
    <property type="match status" value="1"/>
</dbReference>
<accession>E0UAQ6</accession>
<dbReference type="InterPro" id="IPR005565">
    <property type="entry name" value="Hemolysn_activator_HlyB_C"/>
</dbReference>
<evidence type="ECO:0000259" key="4">
    <source>
        <dbReference type="Pfam" id="PF03865"/>
    </source>
</evidence>
<reference evidence="7" key="1">
    <citation type="journal article" date="2011" name="MBio">
        <title>Novel metabolic attributes of the genus Cyanothece, comprising a group of unicellular nitrogen-fixing Cyanobacteria.</title>
        <authorList>
            <person name="Bandyopadhyay A."/>
            <person name="Elvitigala T."/>
            <person name="Welsh E."/>
            <person name="Stockel J."/>
            <person name="Liberton M."/>
            <person name="Min H."/>
            <person name="Sherman L.A."/>
            <person name="Pakrasi H.B."/>
        </authorList>
    </citation>
    <scope>NUCLEOTIDE SEQUENCE [LARGE SCALE GENOMIC DNA]</scope>
    <source>
        <strain evidence="7">PCC 7822</strain>
    </source>
</reference>
<keyword evidence="1" id="KW-0472">Membrane</keyword>
<dbReference type="eggNOG" id="COG2831">
    <property type="taxonomic scope" value="Bacteria"/>
</dbReference>
<evidence type="ECO:0000256" key="1">
    <source>
        <dbReference type="ARBA" id="ARBA00022452"/>
    </source>
</evidence>
<keyword evidence="2" id="KW-0812">Transmembrane</keyword>
<dbReference type="KEGG" id="cyj:Cyan7822_1924"/>
<dbReference type="AlphaFoldDB" id="E0UAQ6"/>
<name>E0UAQ6_GLOV7</name>
<dbReference type="PANTHER" id="PTHR34597">
    <property type="entry name" value="SLR1661 PROTEIN"/>
    <property type="match status" value="1"/>
</dbReference>
<evidence type="ECO:0000256" key="3">
    <source>
        <dbReference type="ARBA" id="ARBA00023237"/>
    </source>
</evidence>
<keyword evidence="1" id="KW-1134">Transmembrane beta strand</keyword>
<dbReference type="GO" id="GO:0046819">
    <property type="term" value="P:protein secretion by the type V secretion system"/>
    <property type="evidence" value="ECO:0007669"/>
    <property type="project" value="TreeGrafter"/>
</dbReference>
<feature type="domain" description="Polypeptide-transport-associated ShlB-type" evidence="5">
    <location>
        <begin position="94"/>
        <end position="165"/>
    </location>
</feature>
<evidence type="ECO:0000259" key="5">
    <source>
        <dbReference type="Pfam" id="PF08479"/>
    </source>
</evidence>
<proteinExistence type="predicted"/>
<organism evidence="6 7">
    <name type="scientific">Gloeothece verrucosa (strain PCC 7822)</name>
    <name type="common">Cyanothece sp. (strain PCC 7822)</name>
    <dbReference type="NCBI Taxonomy" id="497965"/>
    <lineage>
        <taxon>Bacteria</taxon>
        <taxon>Bacillati</taxon>
        <taxon>Cyanobacteriota</taxon>
        <taxon>Cyanophyceae</taxon>
        <taxon>Oscillatoriophycideae</taxon>
        <taxon>Chroococcales</taxon>
        <taxon>Aphanothecaceae</taxon>
        <taxon>Gloeothece</taxon>
        <taxon>Gloeothece verrucosa</taxon>
    </lineage>
</organism>
<keyword evidence="3" id="KW-0998">Cell outer membrane</keyword>
<dbReference type="EMBL" id="CP002198">
    <property type="protein sequence ID" value="ADN13908.1"/>
    <property type="molecule type" value="Genomic_DNA"/>
</dbReference>
<sequence>MEKSQGSKQKHWQKLFVASALMVEGVMIIDGNKGLATPISEQEMIFSLENQELDGREINLNTTKGLELKLGILENSEQNFPQIVAEKSSSTLIQINKVEVVGSTVFGAAELDPIIKPLEGTEATEQQLREAASAITQLYLNAGYLNSRAIVQVADGVAIFQVLEGTIGNIVIEGTSRLQNYVRSRVELGVGKPLNVRKLENQLRLLRNDPLFKNVEATLKPPSTEQTSENEKARSTLVVRVTEANSFGGNVGADNYSPPSIGATRFNLNLFYRNVTGIGDQISTSYRPRFETWEGTYRLDLNYRAPLNPMEGAIYFTTLIERNRVINSIDDAIKNIGDLGIEGRSERYTLEYRQPLIRTPRQEFALSTGFSYYNGRTFLFNDVPTQFGFGPNNQGVTITSVFTFGQDYVSRQRSGAWGLRSQFRFGTGILDATENPEPIPDGQFFSWLGQVQRLQLINPNNFLIIQLDLQLTPDPLLPSEQFVIGGAESVRGYRQNVMAGDNGARFSIEDRITLVRNRADNPVFILAPFFDVGAIWNAEGNPNTILANQTVIAGLGLGLIWQPIDKLNIRLDYAPPLMDLNIRGDDVQDDGFYFSVNYGF</sequence>
<dbReference type="InterPro" id="IPR051544">
    <property type="entry name" value="TPS_OM_transporter"/>
</dbReference>
<dbReference type="HOGENOM" id="CLU_021521_0_0_3"/>
<dbReference type="Pfam" id="PF08479">
    <property type="entry name" value="POTRA_2"/>
    <property type="match status" value="1"/>
</dbReference>
<feature type="domain" description="Haemolysin activator HlyB C-terminal" evidence="4">
    <location>
        <begin position="235"/>
        <end position="559"/>
    </location>
</feature>
<evidence type="ECO:0000313" key="7">
    <source>
        <dbReference type="Proteomes" id="UP000008206"/>
    </source>
</evidence>
<dbReference type="RefSeq" id="WP_013322014.1">
    <property type="nucleotide sequence ID" value="NC_014501.1"/>
</dbReference>
<dbReference type="Pfam" id="PF03865">
    <property type="entry name" value="ShlB"/>
    <property type="match status" value="1"/>
</dbReference>
<keyword evidence="7" id="KW-1185">Reference proteome</keyword>
<dbReference type="Proteomes" id="UP000008206">
    <property type="component" value="Chromosome"/>
</dbReference>